<protein>
    <submittedName>
        <fullName evidence="1">Uncharacterized protein</fullName>
    </submittedName>
</protein>
<evidence type="ECO:0000313" key="2">
    <source>
        <dbReference type="Proteomes" id="UP000467132"/>
    </source>
</evidence>
<reference evidence="1 2" key="1">
    <citation type="submission" date="2018-08" db="EMBL/GenBank/DDBJ databases">
        <title>Murine metabolic-syndrome-specific gut microbial biobank.</title>
        <authorList>
            <person name="Liu C."/>
        </authorList>
    </citation>
    <scope>NUCLEOTIDE SEQUENCE [LARGE SCALE GENOMIC DNA]</scope>
    <source>
        <strain evidence="1 2">583</strain>
    </source>
</reference>
<dbReference type="RefSeq" id="WP_160198044.1">
    <property type="nucleotide sequence ID" value="NZ_QXXA01000013.1"/>
</dbReference>
<dbReference type="EMBL" id="QXXA01000013">
    <property type="protein sequence ID" value="NBI07575.1"/>
    <property type="molecule type" value="Genomic_DNA"/>
</dbReference>
<dbReference type="Proteomes" id="UP000467132">
    <property type="component" value="Unassembled WGS sequence"/>
</dbReference>
<keyword evidence="2" id="KW-1185">Reference proteome</keyword>
<sequence>MKVINKNIEVICYFTSKGIPQPLRLRIEGEEQNHIVIKVDKIINRKLEKLAGNKMIIFTCQSIINNTLTLFELKYEVETCKWLLFKK</sequence>
<comment type="caution">
    <text evidence="1">The sequence shown here is derived from an EMBL/GenBank/DDBJ whole genome shotgun (WGS) entry which is preliminary data.</text>
</comment>
<proteinExistence type="predicted"/>
<evidence type="ECO:0000313" key="1">
    <source>
        <dbReference type="EMBL" id="NBI07575.1"/>
    </source>
</evidence>
<dbReference type="AlphaFoldDB" id="A0A845QYL4"/>
<name>A0A845QYL4_9CLOT</name>
<accession>A0A845QYL4</accession>
<gene>
    <name evidence="1" type="ORF">D3Z33_12005</name>
</gene>
<dbReference type="OrthoDB" id="1707431at2"/>
<organism evidence="1 2">
    <name type="scientific">Senegalia massiliensis</name>
    <dbReference type="NCBI Taxonomy" id="1720316"/>
    <lineage>
        <taxon>Bacteria</taxon>
        <taxon>Bacillati</taxon>
        <taxon>Bacillota</taxon>
        <taxon>Clostridia</taxon>
        <taxon>Eubacteriales</taxon>
        <taxon>Clostridiaceae</taxon>
        <taxon>Senegalia</taxon>
    </lineage>
</organism>